<dbReference type="InterPro" id="IPR011711">
    <property type="entry name" value="GntR_C"/>
</dbReference>
<feature type="domain" description="HTH gntR-type" evidence="4">
    <location>
        <begin position="12"/>
        <end position="79"/>
    </location>
</feature>
<dbReference type="InterPro" id="IPR036388">
    <property type="entry name" value="WH-like_DNA-bd_sf"/>
</dbReference>
<evidence type="ECO:0000259" key="4">
    <source>
        <dbReference type="PROSITE" id="PS50949"/>
    </source>
</evidence>
<organism evidence="5 6">
    <name type="scientific">Phyllobacterium myrsinacearum</name>
    <dbReference type="NCBI Taxonomy" id="28101"/>
    <lineage>
        <taxon>Bacteria</taxon>
        <taxon>Pseudomonadati</taxon>
        <taxon>Pseudomonadota</taxon>
        <taxon>Alphaproteobacteria</taxon>
        <taxon>Hyphomicrobiales</taxon>
        <taxon>Phyllobacteriaceae</taxon>
        <taxon>Phyllobacterium</taxon>
    </lineage>
</organism>
<dbReference type="InterPro" id="IPR000524">
    <property type="entry name" value="Tscrpt_reg_HTH_GntR"/>
</dbReference>
<evidence type="ECO:0000313" key="6">
    <source>
        <dbReference type="Proteomes" id="UP000549052"/>
    </source>
</evidence>
<evidence type="ECO:0000256" key="3">
    <source>
        <dbReference type="ARBA" id="ARBA00023163"/>
    </source>
</evidence>
<dbReference type="InterPro" id="IPR036390">
    <property type="entry name" value="WH_DNA-bd_sf"/>
</dbReference>
<evidence type="ECO:0000313" key="5">
    <source>
        <dbReference type="EMBL" id="MBA8881248.1"/>
    </source>
</evidence>
<keyword evidence="2 5" id="KW-0238">DNA-binding</keyword>
<reference evidence="5 6" key="1">
    <citation type="submission" date="2020-07" db="EMBL/GenBank/DDBJ databases">
        <title>Genomic Encyclopedia of Type Strains, Phase IV (KMG-V): Genome sequencing to study the core and pangenomes of soil and plant-associated prokaryotes.</title>
        <authorList>
            <person name="Whitman W."/>
        </authorList>
    </citation>
    <scope>NUCLEOTIDE SEQUENCE [LARGE SCALE GENOMIC DNA]</scope>
    <source>
        <strain evidence="5 6">AN3</strain>
    </source>
</reference>
<dbReference type="SMART" id="SM00345">
    <property type="entry name" value="HTH_GNTR"/>
    <property type="match status" value="1"/>
</dbReference>
<protein>
    <submittedName>
        <fullName evidence="5">DNA-binding GntR family transcriptional regulator</fullName>
    </submittedName>
</protein>
<proteinExistence type="predicted"/>
<dbReference type="RefSeq" id="WP_182551858.1">
    <property type="nucleotide sequence ID" value="NZ_JACGXN010000013.1"/>
</dbReference>
<accession>A0A839EST5</accession>
<dbReference type="EMBL" id="JACGXN010000013">
    <property type="protein sequence ID" value="MBA8881248.1"/>
    <property type="molecule type" value="Genomic_DNA"/>
</dbReference>
<dbReference type="SUPFAM" id="SSF48008">
    <property type="entry name" value="GntR ligand-binding domain-like"/>
    <property type="match status" value="1"/>
</dbReference>
<keyword evidence="6" id="KW-1185">Reference proteome</keyword>
<dbReference type="Proteomes" id="UP000549052">
    <property type="component" value="Unassembled WGS sequence"/>
</dbReference>
<dbReference type="AlphaFoldDB" id="A0A839EST5"/>
<evidence type="ECO:0000256" key="1">
    <source>
        <dbReference type="ARBA" id="ARBA00023015"/>
    </source>
</evidence>
<sequence>MNDAEFDPIIDTTRRAEIVTLLKRAILTGRLEPGQKLNELRISEQMRVSRAPLREAMRELVQEGILTSIPYAGTFVIEVTAKDIEEAYSLNQVLDEFAIERTWPNRTEQFYAELDRRHHAVKQATLEIDTTRQIETALQLHGLIHEWADHALLLDAWQRLTSRLQMYFALHQRARNEPVPSVDVHEEYVHLLKGTDMKAAQRHAREHIALDFEELVAFARSLEQRSIGRKASTGRNRTKYKNPDQDN</sequence>
<dbReference type="InterPro" id="IPR008920">
    <property type="entry name" value="TF_FadR/GntR_C"/>
</dbReference>
<dbReference type="Pfam" id="PF00392">
    <property type="entry name" value="GntR"/>
    <property type="match status" value="1"/>
</dbReference>
<dbReference type="PANTHER" id="PTHR43537:SF24">
    <property type="entry name" value="GLUCONATE OPERON TRANSCRIPTIONAL REPRESSOR"/>
    <property type="match status" value="1"/>
</dbReference>
<name>A0A839EST5_9HYPH</name>
<dbReference type="Gene3D" id="1.20.120.530">
    <property type="entry name" value="GntR ligand-binding domain-like"/>
    <property type="match status" value="1"/>
</dbReference>
<keyword evidence="1" id="KW-0805">Transcription regulation</keyword>
<dbReference type="CDD" id="cd07377">
    <property type="entry name" value="WHTH_GntR"/>
    <property type="match status" value="1"/>
</dbReference>
<dbReference type="PANTHER" id="PTHR43537">
    <property type="entry name" value="TRANSCRIPTIONAL REGULATOR, GNTR FAMILY"/>
    <property type="match status" value="1"/>
</dbReference>
<dbReference type="GO" id="GO:0003677">
    <property type="term" value="F:DNA binding"/>
    <property type="evidence" value="ECO:0007669"/>
    <property type="project" value="UniProtKB-KW"/>
</dbReference>
<keyword evidence="3" id="KW-0804">Transcription</keyword>
<dbReference type="GO" id="GO:0003700">
    <property type="term" value="F:DNA-binding transcription factor activity"/>
    <property type="evidence" value="ECO:0007669"/>
    <property type="project" value="InterPro"/>
</dbReference>
<dbReference type="Pfam" id="PF07729">
    <property type="entry name" value="FCD"/>
    <property type="match status" value="1"/>
</dbReference>
<dbReference type="Gene3D" id="1.10.10.10">
    <property type="entry name" value="Winged helix-like DNA-binding domain superfamily/Winged helix DNA-binding domain"/>
    <property type="match status" value="1"/>
</dbReference>
<evidence type="ECO:0000256" key="2">
    <source>
        <dbReference type="ARBA" id="ARBA00023125"/>
    </source>
</evidence>
<comment type="caution">
    <text evidence="5">The sequence shown here is derived from an EMBL/GenBank/DDBJ whole genome shotgun (WGS) entry which is preliminary data.</text>
</comment>
<dbReference type="SUPFAM" id="SSF46785">
    <property type="entry name" value="Winged helix' DNA-binding domain"/>
    <property type="match status" value="1"/>
</dbReference>
<gene>
    <name evidence="5" type="ORF">FHW16_004986</name>
</gene>
<dbReference type="PROSITE" id="PS50949">
    <property type="entry name" value="HTH_GNTR"/>
    <property type="match status" value="1"/>
</dbReference>